<gene>
    <name evidence="1" type="ORF">BOVATA_020190</name>
</gene>
<protein>
    <submittedName>
        <fullName evidence="1">Uncharacterized protein</fullName>
    </submittedName>
</protein>
<accession>A0A2H6KC05</accession>
<name>A0A2H6KC05_9APIC</name>
<sequence>MGDIVLMKLESENGVQRKSTPMSLEPLDPHMWQTQSTVKETLWQRICSIHLNTLATQGEKVVGQLYGISCSAARHDLLKVKLPEHLPIGKYRLAKRAKALYADLFMLKSRIASEVRRASELGIPFNKDIYKDDRFAQRVIELEVANVITKEGTADFSAKSAKIAKLIEEEMSARLNVSMDAIQEAWDAAKTREISGPKIVTFADKVKHFKRKRGMYVGHLQDFDDFGEPEDPETAPLKPWTMEYKRDSILRKSLRMVAVEALDDRAARFVFMAYLNLFINTVWNAEDLTKALGISGPDVLDLVFYAARAHCQEYECWRIKLKLPPYVNELSVCPELVPKIELPMGKMPHHIASPKHSKRPRGARFSRPVQPAMKNRYKRMSSIKPRIGTMKDSLAQYHKNFSTMQKVLEQSPLYYLSEIPDTVKLDPA</sequence>
<dbReference type="GeneID" id="39874296"/>
<dbReference type="VEuPathDB" id="PiroplasmaDB:BOVATA_020190"/>
<dbReference type="OrthoDB" id="361404at2759"/>
<dbReference type="AlphaFoldDB" id="A0A2H6KC05"/>
<reference evidence="1 2" key="1">
    <citation type="journal article" date="2017" name="BMC Genomics">
        <title>Whole-genome assembly of Babesia ovata and comparative genomics between closely related pathogens.</title>
        <authorList>
            <person name="Yamagishi J."/>
            <person name="Asada M."/>
            <person name="Hakimi H."/>
            <person name="Tanaka T.Q."/>
            <person name="Sugimoto C."/>
            <person name="Kawazu S."/>
        </authorList>
    </citation>
    <scope>NUCLEOTIDE SEQUENCE [LARGE SCALE GENOMIC DNA]</scope>
    <source>
        <strain evidence="1 2">Miyake</strain>
    </source>
</reference>
<keyword evidence="2" id="KW-1185">Reference proteome</keyword>
<evidence type="ECO:0000313" key="1">
    <source>
        <dbReference type="EMBL" id="GBE60526.1"/>
    </source>
</evidence>
<evidence type="ECO:0000313" key="2">
    <source>
        <dbReference type="Proteomes" id="UP000236319"/>
    </source>
</evidence>
<proteinExistence type="predicted"/>
<dbReference type="Proteomes" id="UP000236319">
    <property type="component" value="Unassembled WGS sequence"/>
</dbReference>
<comment type="caution">
    <text evidence="1">The sequence shown here is derived from an EMBL/GenBank/DDBJ whole genome shotgun (WGS) entry which is preliminary data.</text>
</comment>
<organism evidence="1 2">
    <name type="scientific">Babesia ovata</name>
    <dbReference type="NCBI Taxonomy" id="189622"/>
    <lineage>
        <taxon>Eukaryota</taxon>
        <taxon>Sar</taxon>
        <taxon>Alveolata</taxon>
        <taxon>Apicomplexa</taxon>
        <taxon>Aconoidasida</taxon>
        <taxon>Piroplasmida</taxon>
        <taxon>Babesiidae</taxon>
        <taxon>Babesia</taxon>
    </lineage>
</organism>
<dbReference type="RefSeq" id="XP_028866769.1">
    <property type="nucleotide sequence ID" value="XM_029010936.1"/>
</dbReference>
<dbReference type="EMBL" id="BDSA01000002">
    <property type="protein sequence ID" value="GBE60526.1"/>
    <property type="molecule type" value="Genomic_DNA"/>
</dbReference>